<accession>A0A811VHJ0</accession>
<organism evidence="1 2">
    <name type="scientific">Ceratitis capitata</name>
    <name type="common">Mediterranean fruit fly</name>
    <name type="synonym">Tephritis capitata</name>
    <dbReference type="NCBI Taxonomy" id="7213"/>
    <lineage>
        <taxon>Eukaryota</taxon>
        <taxon>Metazoa</taxon>
        <taxon>Ecdysozoa</taxon>
        <taxon>Arthropoda</taxon>
        <taxon>Hexapoda</taxon>
        <taxon>Insecta</taxon>
        <taxon>Pterygota</taxon>
        <taxon>Neoptera</taxon>
        <taxon>Endopterygota</taxon>
        <taxon>Diptera</taxon>
        <taxon>Brachycera</taxon>
        <taxon>Muscomorpha</taxon>
        <taxon>Tephritoidea</taxon>
        <taxon>Tephritidae</taxon>
        <taxon>Ceratitis</taxon>
        <taxon>Ceratitis</taxon>
    </lineage>
</organism>
<name>A0A811VHJ0_CERCA</name>
<dbReference type="AlphaFoldDB" id="A0A811VHJ0"/>
<evidence type="ECO:0000313" key="2">
    <source>
        <dbReference type="Proteomes" id="UP000606786"/>
    </source>
</evidence>
<sequence>MIRKTLRFTTQSLQRVAEPNTRHSNHITASPYYSVTTRPTLSVSFLPTIVVIYRSLHAPDLAATAVLSVMSSRSSSSSGSSGNSNHLKTITREFSIHSQISRRRALL</sequence>
<reference evidence="1" key="1">
    <citation type="submission" date="2020-11" db="EMBL/GenBank/DDBJ databases">
        <authorList>
            <person name="Whitehead M."/>
        </authorList>
    </citation>
    <scope>NUCLEOTIDE SEQUENCE</scope>
    <source>
        <strain evidence="1">EGII</strain>
    </source>
</reference>
<proteinExistence type="predicted"/>
<protein>
    <submittedName>
        <fullName evidence="1">(Mediterranean fruit fly) hypothetical protein</fullName>
    </submittedName>
</protein>
<keyword evidence="2" id="KW-1185">Reference proteome</keyword>
<evidence type="ECO:0000313" key="1">
    <source>
        <dbReference type="EMBL" id="CAD7013582.1"/>
    </source>
</evidence>
<gene>
    <name evidence="1" type="ORF">CCAP1982_LOCUS21637</name>
</gene>
<dbReference type="Proteomes" id="UP000606786">
    <property type="component" value="Unassembled WGS sequence"/>
</dbReference>
<dbReference type="EMBL" id="CAJHJT010000056">
    <property type="protein sequence ID" value="CAD7013582.1"/>
    <property type="molecule type" value="Genomic_DNA"/>
</dbReference>
<comment type="caution">
    <text evidence="1">The sequence shown here is derived from an EMBL/GenBank/DDBJ whole genome shotgun (WGS) entry which is preliminary data.</text>
</comment>